<geneLocation type="plasmid" evidence="1">
    <name>pCBMA213_1</name>
</geneLocation>
<gene>
    <name evidence="1" type="ORF">B5P44_p00271</name>
</gene>
<dbReference type="AlphaFoldDB" id="A0A343VRP2"/>
<organism evidence="1">
    <name type="scientific">Mycolicibacterium sp. CBMA 213</name>
    <dbReference type="NCBI Taxonomy" id="1968788"/>
    <lineage>
        <taxon>Bacteria</taxon>
        <taxon>Bacillati</taxon>
        <taxon>Actinomycetota</taxon>
        <taxon>Actinomycetes</taxon>
        <taxon>Mycobacteriales</taxon>
        <taxon>Mycobacteriaceae</taxon>
        <taxon>Mycolicibacterium</taxon>
    </lineage>
</organism>
<protein>
    <submittedName>
        <fullName evidence="1">Uncharacterized protein</fullName>
    </submittedName>
</protein>
<keyword evidence="1" id="KW-0614">Plasmid</keyword>
<sequence>MTLTIAPVNSYGLLRAVARTRTAPMNWTIYLTYVAAGLAAADTDVLRDTLGAAEITYDQNSSQLQVTLEVEADTLEQAATTALRTAAAATGLLKPTRLYVLSTTDAQAAIAHPGPVDLDLIGVTEIAVELGVSRQRAGELQYDPDFPRPVVEKPLRLYTRASVRVFKEHWFKTRNPRGGPRRRTPRQD</sequence>
<dbReference type="EMBL" id="MF600313">
    <property type="protein sequence ID" value="AVN58566.1"/>
    <property type="molecule type" value="Genomic_DNA"/>
</dbReference>
<proteinExistence type="predicted"/>
<reference evidence="1" key="1">
    <citation type="journal article" date="2018" name="Front. Microbiol.">
        <title>Beyond the Limits: tRNA Array Units in Mycobacterium Genomes.</title>
        <authorList>
            <person name="Morgado S.M."/>
            <person name="Vicente A.C."/>
        </authorList>
    </citation>
    <scope>NUCLEOTIDE SEQUENCE</scope>
    <source>
        <strain evidence="1">CBMA 213</strain>
        <plasmid evidence="1">pCBMA213_1</plasmid>
    </source>
</reference>
<name>A0A343VRP2_9MYCO</name>
<evidence type="ECO:0000313" key="1">
    <source>
        <dbReference type="EMBL" id="AVN58566.1"/>
    </source>
</evidence>
<accession>A0A343VRP2</accession>